<dbReference type="Pfam" id="PF08243">
    <property type="entry name" value="SPT2"/>
    <property type="match status" value="1"/>
</dbReference>
<dbReference type="GeneID" id="94424035"/>
<reference evidence="4 5" key="1">
    <citation type="journal article" date="2017" name="Int. J. Parasitol.">
        <title>The genome of the protozoan parasite Cystoisospora suis and a reverse vaccinology approach to identify vaccine candidates.</title>
        <authorList>
            <person name="Palmieri N."/>
            <person name="Shrestha A."/>
            <person name="Ruttkowski B."/>
            <person name="Beck T."/>
            <person name="Vogl C."/>
            <person name="Tomley F."/>
            <person name="Blake D.P."/>
            <person name="Joachim A."/>
        </authorList>
    </citation>
    <scope>NUCLEOTIDE SEQUENCE [LARGE SCALE GENOMIC DNA]</scope>
    <source>
        <strain evidence="4 5">Wien I</strain>
    </source>
</reference>
<proteinExistence type="inferred from homology"/>
<dbReference type="GO" id="GO:0005730">
    <property type="term" value="C:nucleolus"/>
    <property type="evidence" value="ECO:0007669"/>
    <property type="project" value="TreeGrafter"/>
</dbReference>
<feature type="compositionally biased region" description="Low complexity" evidence="3">
    <location>
        <begin position="577"/>
        <end position="587"/>
    </location>
</feature>
<keyword evidence="5" id="KW-1185">Reference proteome</keyword>
<feature type="compositionally biased region" description="Low complexity" evidence="3">
    <location>
        <begin position="367"/>
        <end position="385"/>
    </location>
</feature>
<dbReference type="VEuPathDB" id="ToxoDB:CSUI_000590"/>
<feature type="compositionally biased region" description="Low complexity" evidence="3">
    <location>
        <begin position="511"/>
        <end position="527"/>
    </location>
</feature>
<feature type="compositionally biased region" description="Low complexity" evidence="3">
    <location>
        <begin position="417"/>
        <end position="426"/>
    </location>
</feature>
<organism evidence="4 5">
    <name type="scientific">Cystoisospora suis</name>
    <dbReference type="NCBI Taxonomy" id="483139"/>
    <lineage>
        <taxon>Eukaryota</taxon>
        <taxon>Sar</taxon>
        <taxon>Alveolata</taxon>
        <taxon>Apicomplexa</taxon>
        <taxon>Conoidasida</taxon>
        <taxon>Coccidia</taxon>
        <taxon>Eucoccidiorida</taxon>
        <taxon>Eimeriorina</taxon>
        <taxon>Sarcocystidae</taxon>
        <taxon>Cystoisospora</taxon>
    </lineage>
</organism>
<dbReference type="PANTHER" id="PTHR22691:SF8">
    <property type="entry name" value="PROTEIN SPT2 HOMOLOG"/>
    <property type="match status" value="1"/>
</dbReference>
<dbReference type="InterPro" id="IPR013256">
    <property type="entry name" value="Chromatin_SPT2"/>
</dbReference>
<feature type="region of interest" description="Disordered" evidence="3">
    <location>
        <begin position="297"/>
        <end position="545"/>
    </location>
</feature>
<evidence type="ECO:0000313" key="4">
    <source>
        <dbReference type="EMBL" id="PHJ25561.1"/>
    </source>
</evidence>
<feature type="compositionally biased region" description="Basic and acidic residues" evidence="3">
    <location>
        <begin position="209"/>
        <end position="218"/>
    </location>
</feature>
<dbReference type="GO" id="GO:0006334">
    <property type="term" value="P:nucleosome assembly"/>
    <property type="evidence" value="ECO:0007669"/>
    <property type="project" value="TreeGrafter"/>
</dbReference>
<dbReference type="GO" id="GO:0003677">
    <property type="term" value="F:DNA binding"/>
    <property type="evidence" value="ECO:0007669"/>
    <property type="project" value="TreeGrafter"/>
</dbReference>
<evidence type="ECO:0000256" key="2">
    <source>
        <dbReference type="ARBA" id="ARBA00023054"/>
    </source>
</evidence>
<comment type="similarity">
    <text evidence="1">Belongs to the SPT2 family.</text>
</comment>
<evidence type="ECO:0000256" key="3">
    <source>
        <dbReference type="SAM" id="MobiDB-lite"/>
    </source>
</evidence>
<name>A0A2C6KNI3_9APIC</name>
<feature type="compositionally biased region" description="Polar residues" evidence="3">
    <location>
        <begin position="122"/>
        <end position="142"/>
    </location>
</feature>
<dbReference type="GO" id="GO:0006360">
    <property type="term" value="P:transcription by RNA polymerase I"/>
    <property type="evidence" value="ECO:0007669"/>
    <property type="project" value="TreeGrafter"/>
</dbReference>
<feature type="region of interest" description="Disordered" evidence="3">
    <location>
        <begin position="42"/>
        <end position="66"/>
    </location>
</feature>
<gene>
    <name evidence="4" type="ORF">CSUI_000590</name>
</gene>
<sequence>MAAPGHRHSSGGSRGPGLVYGNCLGNGVHRAFRPSSLLAETEKQLAGGQGLKEGRQRTAEEEQVSSEWRANRLQELRVFLRKANRELNTGPETQKAIKELTLLQENPSMGPPPDVLAKLMKKSSQNGTSNNCAPSSRGSASPSEKPPPDRPLTVSELLQIQLRERGEALLRQREREKQEAQARQEAKSARSKPRPRVKQLSSPLSSRRAAPERRREFSSRSQKKGPMIVGFEESRRKAAAHGIIVRRTLPKPAPGAPVQTSGLRPEDEVVSTGVNGVVKPAKRWVGGKVYVEKRTGTSTVTYNPPGRAVSTKTSPALLKSEEASPVVLKSEKTRSVAMSEDLGGSVSESVSEEGKLSTRPPVCSEASSSSDSDSGSSLSSLSPSPERAVTRPQTPPRTPSIHAKTKGSDMAFRLPCSSSSPQAPASVLRTSPISEGRHSKTSERPRPPSPAFRSAPPGGHRLSPTTFPARQTASASSVSSVGTKQKPTMNAGMNRLTSNSKAPLKCVIPGAKSTSTATIKTSSSSTSRPRHAPVPDLTGASTAPRKYICGVPQPPRRLCVIGNTNSNAPRSFIPAVAAADAASSSSTTDRKRSRDGDIEEEASVEAELPPWRHPGLGTGAAFGSKRFGAAPWRSRIAPQEHDSDMSDFIVDDEEEEPDWRTEMRAVTGYDPSRYAGVVEECEESSFLRQSAEERVSSIVAKQEDDEEYRKILLEEREERRNRKLRRG</sequence>
<dbReference type="OrthoDB" id="332669at2759"/>
<dbReference type="RefSeq" id="XP_067927207.1">
    <property type="nucleotide sequence ID" value="XM_068060824.1"/>
</dbReference>
<feature type="region of interest" description="Disordered" evidence="3">
    <location>
        <begin position="122"/>
        <end position="269"/>
    </location>
</feature>
<evidence type="ECO:0000256" key="1">
    <source>
        <dbReference type="ARBA" id="ARBA00006461"/>
    </source>
</evidence>
<feature type="compositionally biased region" description="Basic and acidic residues" evidence="3">
    <location>
        <begin position="435"/>
        <end position="446"/>
    </location>
</feature>
<evidence type="ECO:0000313" key="5">
    <source>
        <dbReference type="Proteomes" id="UP000221165"/>
    </source>
</evidence>
<accession>A0A2C6KNI3</accession>
<dbReference type="SMART" id="SM00784">
    <property type="entry name" value="SPT2"/>
    <property type="match status" value="1"/>
</dbReference>
<feature type="region of interest" description="Disordered" evidence="3">
    <location>
        <begin position="577"/>
        <end position="660"/>
    </location>
</feature>
<keyword evidence="2" id="KW-0175">Coiled coil</keyword>
<dbReference type="EMBL" id="MIGC01000220">
    <property type="protein sequence ID" value="PHJ25561.1"/>
    <property type="molecule type" value="Genomic_DNA"/>
</dbReference>
<feature type="compositionally biased region" description="Polar residues" evidence="3">
    <location>
        <begin position="463"/>
        <end position="472"/>
    </location>
</feature>
<dbReference type="AlphaFoldDB" id="A0A2C6KNI3"/>
<protein>
    <submittedName>
        <fullName evidence="4">Spt2 chromatin</fullName>
    </submittedName>
</protein>
<comment type="caution">
    <text evidence="4">The sequence shown here is derived from an EMBL/GenBank/DDBJ whole genome shotgun (WGS) entry which is preliminary data.</text>
</comment>
<dbReference type="GO" id="GO:0042393">
    <property type="term" value="F:histone binding"/>
    <property type="evidence" value="ECO:0007669"/>
    <property type="project" value="TreeGrafter"/>
</dbReference>
<feature type="compositionally biased region" description="Basic and acidic residues" evidence="3">
    <location>
        <begin position="162"/>
        <end position="188"/>
    </location>
</feature>
<dbReference type="PANTHER" id="PTHR22691">
    <property type="entry name" value="YEAST SPT2-RELATED"/>
    <property type="match status" value="1"/>
</dbReference>
<dbReference type="Proteomes" id="UP000221165">
    <property type="component" value="Unassembled WGS sequence"/>
</dbReference>